<sequence length="305" mass="33661">MNTKHKTAAEYNTDHTKACEIALVALQRAFGSLKNDLRLVGGLVPRYLTPSQPPEVPEHAGTTDVDVVLNITVLAAKGTYDKLKRQLKDGGFVRYRPHPEGPVSSWQWEYNAGGTPIVVEFLQHTNDPGQSSFLVEIDGEDVSACQILYAGIAHDWFEEKDIVVELPNNGGIVKETIRYADAVAFIVLKALAFRTRHERKDASDLIHVMRYWGSVESLAKSFSERLATGAHGGAIDRALAALAENFCDEPEIPGYRKDGPSAVANFHGLQDADEETRIREQRDVSSMVDYFLQQVAQLRGNGAAK</sequence>
<proteinExistence type="predicted"/>
<accession>A0A127P5S5</accession>
<gene>
    <name evidence="1" type="ORF">CFter6_0459</name>
</gene>
<reference evidence="1 2" key="1">
    <citation type="submission" date="2015-11" db="EMBL/GenBank/DDBJ databases">
        <title>Exploring the genomic traits of fungus-feeding bacterial genus Collimonas.</title>
        <authorList>
            <person name="Song C."/>
            <person name="Schmidt R."/>
            <person name="de Jager V."/>
            <person name="Krzyzanowska D."/>
            <person name="Jongedijk E."/>
            <person name="Cankar K."/>
            <person name="Beekwilder J."/>
            <person name="van Veen A."/>
            <person name="de Boer W."/>
            <person name="van Veen J.A."/>
            <person name="Garbeva P."/>
        </authorList>
    </citation>
    <scope>NUCLEOTIDE SEQUENCE [LARGE SCALE GENOMIC DNA]</scope>
    <source>
        <strain evidence="1 2">Ter6</strain>
    </source>
</reference>
<evidence type="ECO:0000313" key="1">
    <source>
        <dbReference type="EMBL" id="AMO93190.1"/>
    </source>
</evidence>
<evidence type="ECO:0000313" key="2">
    <source>
        <dbReference type="Proteomes" id="UP000072421"/>
    </source>
</evidence>
<dbReference type="EMBL" id="CP013232">
    <property type="protein sequence ID" value="AMO93190.1"/>
    <property type="molecule type" value="Genomic_DNA"/>
</dbReference>
<dbReference type="RefSeq" id="WP_061538541.1">
    <property type="nucleotide sequence ID" value="NZ_CP013232.1"/>
</dbReference>
<protein>
    <submittedName>
        <fullName evidence="1">Uncharacterized protein</fullName>
    </submittedName>
</protein>
<dbReference type="AlphaFoldDB" id="A0A127P5S5"/>
<organism evidence="1">
    <name type="scientific">Collimonas fungivorans</name>
    <dbReference type="NCBI Taxonomy" id="158899"/>
    <lineage>
        <taxon>Bacteria</taxon>
        <taxon>Pseudomonadati</taxon>
        <taxon>Pseudomonadota</taxon>
        <taxon>Betaproteobacteria</taxon>
        <taxon>Burkholderiales</taxon>
        <taxon>Oxalobacteraceae</taxon>
        <taxon>Collimonas</taxon>
    </lineage>
</organism>
<name>A0A127P5S5_9BURK</name>
<dbReference type="PATRIC" id="fig|158899.10.peg.462"/>
<dbReference type="Proteomes" id="UP000072421">
    <property type="component" value="Chromosome"/>
</dbReference>
<dbReference type="OrthoDB" id="6932697at2"/>